<accession>A0AA40T2V2</accession>
<evidence type="ECO:0000256" key="2">
    <source>
        <dbReference type="PROSITE-ProRule" id="PRU00169"/>
    </source>
</evidence>
<evidence type="ECO:0000313" key="5">
    <source>
        <dbReference type="Proteomes" id="UP001165986"/>
    </source>
</evidence>
<dbReference type="GO" id="GO:0000160">
    <property type="term" value="P:phosphorelay signal transduction system"/>
    <property type="evidence" value="ECO:0007669"/>
    <property type="project" value="InterPro"/>
</dbReference>
<sequence>MLLVMARLLESYGIQVFTSSSAMTGLEIIKQFSVDLLISDITMPFKDGYWLIQKIRSLQHPQTRKIPAIAFTGNTEEKADKKALASGFQAYIQKPSSATELILEVAKLLKSRKYTLVDDYLRFEPEFCI</sequence>
<dbReference type="Gene3D" id="3.40.50.2300">
    <property type="match status" value="1"/>
</dbReference>
<dbReference type="PROSITE" id="PS50110">
    <property type="entry name" value="RESPONSE_REGULATORY"/>
    <property type="match status" value="1"/>
</dbReference>
<keyword evidence="1 2" id="KW-0597">Phosphoprotein</keyword>
<dbReference type="Proteomes" id="UP001165986">
    <property type="component" value="Unassembled WGS sequence"/>
</dbReference>
<dbReference type="SMART" id="SM00448">
    <property type="entry name" value="REC"/>
    <property type="match status" value="1"/>
</dbReference>
<evidence type="ECO:0000256" key="1">
    <source>
        <dbReference type="ARBA" id="ARBA00022553"/>
    </source>
</evidence>
<dbReference type="InterPro" id="IPR001789">
    <property type="entry name" value="Sig_transdc_resp-reg_receiver"/>
</dbReference>
<dbReference type="PANTHER" id="PTHR44591:SF3">
    <property type="entry name" value="RESPONSE REGULATORY DOMAIN-CONTAINING PROTEIN"/>
    <property type="match status" value="1"/>
</dbReference>
<dbReference type="SUPFAM" id="SSF52172">
    <property type="entry name" value="CheY-like"/>
    <property type="match status" value="1"/>
</dbReference>
<dbReference type="AlphaFoldDB" id="A0AA40T2V2"/>
<organism evidence="4 5">
    <name type="scientific">Komarekiella delphini-convector SJRDD-AB1</name>
    <dbReference type="NCBI Taxonomy" id="2593771"/>
    <lineage>
        <taxon>Bacteria</taxon>
        <taxon>Bacillati</taxon>
        <taxon>Cyanobacteriota</taxon>
        <taxon>Cyanophyceae</taxon>
        <taxon>Nostocales</taxon>
        <taxon>Nostocaceae</taxon>
        <taxon>Komarekiella</taxon>
        <taxon>Komarekiella delphini-convector</taxon>
    </lineage>
</organism>
<protein>
    <submittedName>
        <fullName evidence="4">Response regulator</fullName>
    </submittedName>
</protein>
<evidence type="ECO:0000313" key="4">
    <source>
        <dbReference type="EMBL" id="MBD6619597.1"/>
    </source>
</evidence>
<gene>
    <name evidence="4" type="ORF">FNW02_28205</name>
</gene>
<comment type="caution">
    <text evidence="4">The sequence shown here is derived from an EMBL/GenBank/DDBJ whole genome shotgun (WGS) entry which is preliminary data.</text>
</comment>
<reference evidence="4" key="1">
    <citation type="submission" date="2019-07" db="EMBL/GenBank/DDBJ databases">
        <title>Toxilogical consequences of a new and cryptic species of cyanobacteria (Komarekiella delphini-convector) recovered from the epidermis of a bottlenose dolphin and 1500 ft. in the air.</title>
        <authorList>
            <person name="Brown A.O."/>
            <person name="Dvorak P."/>
            <person name="Villanueva C.D."/>
            <person name="Foss A.J."/>
            <person name="Garvey A.D."/>
            <person name="Gibson Q.A."/>
            <person name="Johansen J.R."/>
            <person name="Casamatta D.A."/>
        </authorList>
    </citation>
    <scope>NUCLEOTIDE SEQUENCE</scope>
    <source>
        <strain evidence="4">SJRDD-AB1</strain>
    </source>
</reference>
<evidence type="ECO:0000259" key="3">
    <source>
        <dbReference type="PROSITE" id="PS50110"/>
    </source>
</evidence>
<dbReference type="InterPro" id="IPR011006">
    <property type="entry name" value="CheY-like_superfamily"/>
</dbReference>
<dbReference type="PANTHER" id="PTHR44591">
    <property type="entry name" value="STRESS RESPONSE REGULATOR PROTEIN 1"/>
    <property type="match status" value="1"/>
</dbReference>
<dbReference type="EMBL" id="VJXY01000043">
    <property type="protein sequence ID" value="MBD6619597.1"/>
    <property type="molecule type" value="Genomic_DNA"/>
</dbReference>
<keyword evidence="5" id="KW-1185">Reference proteome</keyword>
<dbReference type="InterPro" id="IPR050595">
    <property type="entry name" value="Bact_response_regulator"/>
</dbReference>
<proteinExistence type="predicted"/>
<feature type="modified residue" description="4-aspartylphosphate" evidence="2">
    <location>
        <position position="40"/>
    </location>
</feature>
<feature type="domain" description="Response regulatory" evidence="3">
    <location>
        <begin position="1"/>
        <end position="109"/>
    </location>
</feature>
<dbReference type="Pfam" id="PF00072">
    <property type="entry name" value="Response_reg"/>
    <property type="match status" value="1"/>
</dbReference>
<name>A0AA40T2V2_9NOST</name>